<sequence>MEPAACISHGDISATRRITHRQIAPDIALDNMAGFENILMIEVTGVGCKESRHQRPCRAPPPRRCLLRPPRLYRPGSTVAVMTKSRMLMRSRWTVMFSARPSNLSVIQTNLQHKQIAAATLRRQLEVNTGTIALIQEPWIRGSRICGLSNIG</sequence>
<keyword evidence="2" id="KW-1185">Reference proteome</keyword>
<reference evidence="1 2" key="1">
    <citation type="submission" date="2021-06" db="EMBL/GenBank/DDBJ databases">
        <title>A haploid diamondback moth (Plutella xylostella L.) genome assembly resolves 31 chromosomes and identifies a diamide resistance mutation.</title>
        <authorList>
            <person name="Ward C.M."/>
            <person name="Perry K.D."/>
            <person name="Baker G."/>
            <person name="Powis K."/>
            <person name="Heckel D.G."/>
            <person name="Baxter S.W."/>
        </authorList>
    </citation>
    <scope>NUCLEOTIDE SEQUENCE [LARGE SCALE GENOMIC DNA]</scope>
    <source>
        <strain evidence="1 2">LV</strain>
        <tissue evidence="1">Single pupa</tissue>
    </source>
</reference>
<protein>
    <submittedName>
        <fullName evidence="1">Uncharacterized protein</fullName>
    </submittedName>
</protein>
<name>A0ABQ7Q1D9_PLUXY</name>
<evidence type="ECO:0000313" key="1">
    <source>
        <dbReference type="EMBL" id="KAG7298773.1"/>
    </source>
</evidence>
<feature type="non-terminal residue" evidence="1">
    <location>
        <position position="152"/>
    </location>
</feature>
<accession>A0ABQ7Q1D9</accession>
<proteinExistence type="predicted"/>
<dbReference type="Proteomes" id="UP000823941">
    <property type="component" value="Chromosome 23"/>
</dbReference>
<gene>
    <name evidence="1" type="ORF">JYU34_017193</name>
</gene>
<comment type="caution">
    <text evidence="1">The sequence shown here is derived from an EMBL/GenBank/DDBJ whole genome shotgun (WGS) entry which is preliminary data.</text>
</comment>
<dbReference type="EMBL" id="JAHIBW010000023">
    <property type="protein sequence ID" value="KAG7298773.1"/>
    <property type="molecule type" value="Genomic_DNA"/>
</dbReference>
<evidence type="ECO:0000313" key="2">
    <source>
        <dbReference type="Proteomes" id="UP000823941"/>
    </source>
</evidence>
<organism evidence="1 2">
    <name type="scientific">Plutella xylostella</name>
    <name type="common">Diamondback moth</name>
    <name type="synonym">Plutella maculipennis</name>
    <dbReference type="NCBI Taxonomy" id="51655"/>
    <lineage>
        <taxon>Eukaryota</taxon>
        <taxon>Metazoa</taxon>
        <taxon>Ecdysozoa</taxon>
        <taxon>Arthropoda</taxon>
        <taxon>Hexapoda</taxon>
        <taxon>Insecta</taxon>
        <taxon>Pterygota</taxon>
        <taxon>Neoptera</taxon>
        <taxon>Endopterygota</taxon>
        <taxon>Lepidoptera</taxon>
        <taxon>Glossata</taxon>
        <taxon>Ditrysia</taxon>
        <taxon>Yponomeutoidea</taxon>
        <taxon>Plutellidae</taxon>
        <taxon>Plutella</taxon>
    </lineage>
</organism>